<accession>A6HW84</accession>
<evidence type="ECO:0000313" key="2">
    <source>
        <dbReference type="Proteomes" id="UP000234681"/>
    </source>
</evidence>
<evidence type="ECO:0000313" key="1">
    <source>
        <dbReference type="EMBL" id="EDL82370.1"/>
    </source>
</evidence>
<dbReference type="EMBL" id="CH473952">
    <property type="protein sequence ID" value="EDL82370.1"/>
    <property type="molecule type" value="Genomic_DNA"/>
</dbReference>
<sequence length="34" mass="3632">MDYNSIHIPLATDQDVELSSSSTTSACTLSCFPP</sequence>
<organism evidence="1 2">
    <name type="scientific">Rattus norvegicus</name>
    <name type="common">Rat</name>
    <dbReference type="NCBI Taxonomy" id="10116"/>
    <lineage>
        <taxon>Eukaryota</taxon>
        <taxon>Metazoa</taxon>
        <taxon>Chordata</taxon>
        <taxon>Craniata</taxon>
        <taxon>Vertebrata</taxon>
        <taxon>Euteleostomi</taxon>
        <taxon>Mammalia</taxon>
        <taxon>Eutheria</taxon>
        <taxon>Euarchontoglires</taxon>
        <taxon>Glires</taxon>
        <taxon>Rodentia</taxon>
        <taxon>Myomorpha</taxon>
        <taxon>Muroidea</taxon>
        <taxon>Muridae</taxon>
        <taxon>Murinae</taxon>
        <taxon>Rattus</taxon>
    </lineage>
</organism>
<protein>
    <submittedName>
        <fullName evidence="1">RCG28842</fullName>
    </submittedName>
</protein>
<reference evidence="2" key="1">
    <citation type="submission" date="2005-09" db="EMBL/GenBank/DDBJ databases">
        <authorList>
            <person name="Mural R.J."/>
            <person name="Li P.W."/>
            <person name="Adams M.D."/>
            <person name="Amanatides P.G."/>
            <person name="Baden-Tillson H."/>
            <person name="Barnstead M."/>
            <person name="Chin S.H."/>
            <person name="Dew I."/>
            <person name="Evans C.A."/>
            <person name="Ferriera S."/>
            <person name="Flanigan M."/>
            <person name="Fosler C."/>
            <person name="Glodek A."/>
            <person name="Gu Z."/>
            <person name="Holt R.A."/>
            <person name="Jennings D."/>
            <person name="Kraft C.L."/>
            <person name="Lu F."/>
            <person name="Nguyen T."/>
            <person name="Nusskern D.R."/>
            <person name="Pfannkoch C.M."/>
            <person name="Sitter C."/>
            <person name="Sutton G.G."/>
            <person name="Venter J.C."/>
            <person name="Wang Z."/>
            <person name="Woodage T."/>
            <person name="Zheng X.H."/>
            <person name="Zhong F."/>
        </authorList>
    </citation>
    <scope>NUCLEOTIDE SEQUENCE [LARGE SCALE GENOMIC DNA]</scope>
    <source>
        <strain>BN</strain>
        <strain evidence="2">Sprague-Dawley</strain>
    </source>
</reference>
<gene>
    <name evidence="1" type="ORF">rCG_28842</name>
</gene>
<proteinExistence type="predicted"/>
<name>A6HW84_RAT</name>
<dbReference type="AlphaFoldDB" id="A6HW84"/>
<dbReference type="Proteomes" id="UP000234681">
    <property type="component" value="Chromosome 2"/>
</dbReference>